<keyword evidence="12" id="KW-1185">Reference proteome</keyword>
<accession>A0A6L6XYF4</accession>
<gene>
    <name evidence="11" type="ORF">GON03_21110</name>
</gene>
<comment type="caution">
    <text evidence="11">The sequence shown here is derived from an EMBL/GenBank/DDBJ whole genome shotgun (WGS) entry which is preliminary data.</text>
</comment>
<keyword evidence="2" id="KW-1003">Cell membrane</keyword>
<protein>
    <submittedName>
        <fullName evidence="11">Glycosyltransferase</fullName>
    </submittedName>
</protein>
<evidence type="ECO:0000256" key="2">
    <source>
        <dbReference type="ARBA" id="ARBA00022475"/>
    </source>
</evidence>
<dbReference type="InterPro" id="IPR050256">
    <property type="entry name" value="Glycosyltransferase_2"/>
</dbReference>
<evidence type="ECO:0000256" key="1">
    <source>
        <dbReference type="ARBA" id="ARBA00006739"/>
    </source>
</evidence>
<evidence type="ECO:0000256" key="4">
    <source>
        <dbReference type="ARBA" id="ARBA00022679"/>
    </source>
</evidence>
<name>A0A6L6XYF4_9ACTN</name>
<feature type="transmembrane region" description="Helical" evidence="9">
    <location>
        <begin position="264"/>
        <end position="292"/>
    </location>
</feature>
<evidence type="ECO:0000313" key="12">
    <source>
        <dbReference type="Proteomes" id="UP000473525"/>
    </source>
</evidence>
<evidence type="ECO:0000259" key="10">
    <source>
        <dbReference type="Pfam" id="PF00535"/>
    </source>
</evidence>
<feature type="domain" description="Glycosyltransferase 2-like" evidence="10">
    <location>
        <begin position="2"/>
        <end position="145"/>
    </location>
</feature>
<evidence type="ECO:0000256" key="3">
    <source>
        <dbReference type="ARBA" id="ARBA00022676"/>
    </source>
</evidence>
<dbReference type="Pfam" id="PF00535">
    <property type="entry name" value="Glycos_transf_2"/>
    <property type="match status" value="1"/>
</dbReference>
<evidence type="ECO:0000256" key="5">
    <source>
        <dbReference type="ARBA" id="ARBA00022692"/>
    </source>
</evidence>
<dbReference type="PANTHER" id="PTHR48090">
    <property type="entry name" value="UNDECAPRENYL-PHOSPHATE 4-DEOXY-4-FORMAMIDO-L-ARABINOSE TRANSFERASE-RELATED"/>
    <property type="match status" value="1"/>
</dbReference>
<reference evidence="11 12" key="1">
    <citation type="submission" date="2019-12" db="EMBL/GenBank/DDBJ databases">
        <authorList>
            <person name="Huq M.A."/>
        </authorList>
    </citation>
    <scope>NUCLEOTIDE SEQUENCE [LARGE SCALE GENOMIC DNA]</scope>
    <source>
        <strain evidence="11 12">MAH-18</strain>
    </source>
</reference>
<dbReference type="GO" id="GO:0009103">
    <property type="term" value="P:lipopolysaccharide biosynthetic process"/>
    <property type="evidence" value="ECO:0007669"/>
    <property type="project" value="UniProtKB-KW"/>
</dbReference>
<dbReference type="SUPFAM" id="SSF53448">
    <property type="entry name" value="Nucleotide-diphospho-sugar transferases"/>
    <property type="match status" value="1"/>
</dbReference>
<evidence type="ECO:0000256" key="9">
    <source>
        <dbReference type="SAM" id="Phobius"/>
    </source>
</evidence>
<dbReference type="AlphaFoldDB" id="A0A6L6XYF4"/>
<keyword evidence="7 9" id="KW-1133">Transmembrane helix</keyword>
<keyword evidence="3" id="KW-0328">Glycosyltransferase</keyword>
<dbReference type="PANTHER" id="PTHR48090:SF3">
    <property type="entry name" value="UNDECAPRENYL-PHOSPHATE 4-DEOXY-4-FORMAMIDO-L-ARABINOSE TRANSFERASE"/>
    <property type="match status" value="1"/>
</dbReference>
<evidence type="ECO:0000256" key="6">
    <source>
        <dbReference type="ARBA" id="ARBA00022985"/>
    </source>
</evidence>
<keyword evidence="5 9" id="KW-0812">Transmembrane</keyword>
<dbReference type="InterPro" id="IPR029044">
    <property type="entry name" value="Nucleotide-diphossugar_trans"/>
</dbReference>
<dbReference type="GO" id="GO:0099621">
    <property type="term" value="F:undecaprenyl-phosphate 4-deoxy-4-formamido-L-arabinose transferase activity"/>
    <property type="evidence" value="ECO:0007669"/>
    <property type="project" value="TreeGrafter"/>
</dbReference>
<dbReference type="Proteomes" id="UP000473525">
    <property type="component" value="Unassembled WGS sequence"/>
</dbReference>
<dbReference type="EMBL" id="WSEK01000005">
    <property type="protein sequence ID" value="MVQ51687.1"/>
    <property type="molecule type" value="Genomic_DNA"/>
</dbReference>
<dbReference type="InterPro" id="IPR001173">
    <property type="entry name" value="Glyco_trans_2-like"/>
</dbReference>
<evidence type="ECO:0000256" key="7">
    <source>
        <dbReference type="ARBA" id="ARBA00022989"/>
    </source>
</evidence>
<organism evidence="11 12">
    <name type="scientific">Nocardioides agri</name>
    <dbReference type="NCBI Taxonomy" id="2682843"/>
    <lineage>
        <taxon>Bacteria</taxon>
        <taxon>Bacillati</taxon>
        <taxon>Actinomycetota</taxon>
        <taxon>Actinomycetes</taxon>
        <taxon>Propionibacteriales</taxon>
        <taxon>Nocardioidaceae</taxon>
        <taxon>Nocardioides</taxon>
    </lineage>
</organism>
<evidence type="ECO:0000256" key="8">
    <source>
        <dbReference type="ARBA" id="ARBA00023136"/>
    </source>
</evidence>
<dbReference type="Gene3D" id="3.90.550.10">
    <property type="entry name" value="Spore Coat Polysaccharide Biosynthesis Protein SpsA, Chain A"/>
    <property type="match status" value="1"/>
</dbReference>
<dbReference type="GO" id="GO:0005886">
    <property type="term" value="C:plasma membrane"/>
    <property type="evidence" value="ECO:0007669"/>
    <property type="project" value="TreeGrafter"/>
</dbReference>
<feature type="transmembrane region" description="Helical" evidence="9">
    <location>
        <begin position="235"/>
        <end position="258"/>
    </location>
</feature>
<evidence type="ECO:0000313" key="11">
    <source>
        <dbReference type="EMBL" id="MVQ51687.1"/>
    </source>
</evidence>
<comment type="similarity">
    <text evidence="1">Belongs to the glycosyltransferase 2 family.</text>
</comment>
<keyword evidence="6" id="KW-0448">Lipopolysaccharide biosynthesis</keyword>
<keyword evidence="4 11" id="KW-0808">Transferase</keyword>
<proteinExistence type="inferred from homology"/>
<sequence length="329" mass="35414">MSVVVPVYRGADTLEALVNELASLTNPFRTPAGRTARVDEVILVHDCGPDDSDEVIRRLAADNAWARPVWLSRNFGQHAATLAGMASSGGDWVVTMDEDGQHDPAFIGPMLDRAMTEQADVVYAAPTNRAPHGVLRNQSSRWAKRSLRWLTGNRDAASFHSFRLVLGEVARSVAAYAGPGAYLDVALGWVARRITTCPVLLRAEGRQGSGYRPRTLLSHYWHSVLTGGTRLLRAVSLLGAVLAVLGFVLALVLVWMRLEDSIDIAGWTSLAVVALISSGAILLALGVIAEYLGVAVHMAMGRPLYLIVGDPHDGALGADDDLVEHREPS</sequence>
<keyword evidence="8 9" id="KW-0472">Membrane</keyword>